<proteinExistence type="inferred from homology"/>
<accession>A0A4V2SND2</accession>
<keyword evidence="9" id="KW-0460">Magnesium</keyword>
<dbReference type="CDD" id="cd07500">
    <property type="entry name" value="HAD_PSP"/>
    <property type="match status" value="1"/>
</dbReference>
<keyword evidence="7" id="KW-0479">Metal-binding</keyword>
<dbReference type="GO" id="GO:0000287">
    <property type="term" value="F:magnesium ion binding"/>
    <property type="evidence" value="ECO:0007669"/>
    <property type="project" value="TreeGrafter"/>
</dbReference>
<protein>
    <recommendedName>
        <fullName evidence="5">Phosphoserine phosphatase</fullName>
        <ecNumber evidence="4">3.1.3.3</ecNumber>
    </recommendedName>
    <alternativeName>
        <fullName evidence="11">O-phosphoserine phosphohydrolase</fullName>
    </alternativeName>
</protein>
<dbReference type="SFLD" id="SFLDF00029">
    <property type="entry name" value="phosphoserine_phosphatase"/>
    <property type="match status" value="1"/>
</dbReference>
<evidence type="ECO:0000256" key="1">
    <source>
        <dbReference type="ARBA" id="ARBA00001946"/>
    </source>
</evidence>
<evidence type="ECO:0000313" key="16">
    <source>
        <dbReference type="Proteomes" id="UP000295399"/>
    </source>
</evidence>
<dbReference type="UniPathway" id="UPA00135">
    <property type="reaction ID" value="UER00198"/>
</dbReference>
<evidence type="ECO:0000256" key="12">
    <source>
        <dbReference type="ARBA" id="ARBA00048138"/>
    </source>
</evidence>
<evidence type="ECO:0000256" key="8">
    <source>
        <dbReference type="ARBA" id="ARBA00022801"/>
    </source>
</evidence>
<dbReference type="GO" id="GO:0006564">
    <property type="term" value="P:L-serine biosynthetic process"/>
    <property type="evidence" value="ECO:0007669"/>
    <property type="project" value="UniProtKB-KW"/>
</dbReference>
<comment type="similarity">
    <text evidence="3">Belongs to the HAD-like hydrolase superfamily. SerB family.</text>
</comment>
<evidence type="ECO:0000313" key="15">
    <source>
        <dbReference type="EMBL" id="TCP30806.1"/>
    </source>
</evidence>
<evidence type="ECO:0000256" key="6">
    <source>
        <dbReference type="ARBA" id="ARBA00022605"/>
    </source>
</evidence>
<comment type="cofactor">
    <cofactor evidence="1">
        <name>Mg(2+)</name>
        <dbReference type="ChEBI" id="CHEBI:18420"/>
    </cofactor>
</comment>
<evidence type="ECO:0000256" key="9">
    <source>
        <dbReference type="ARBA" id="ARBA00022842"/>
    </source>
</evidence>
<dbReference type="InterPro" id="IPR050582">
    <property type="entry name" value="HAD-like_SerB"/>
</dbReference>
<evidence type="ECO:0000256" key="5">
    <source>
        <dbReference type="ARBA" id="ARBA00015196"/>
    </source>
</evidence>
<evidence type="ECO:0000256" key="3">
    <source>
        <dbReference type="ARBA" id="ARBA00009184"/>
    </source>
</evidence>
<dbReference type="AlphaFoldDB" id="A0A4V2SND2"/>
<dbReference type="Gene3D" id="3.40.50.1000">
    <property type="entry name" value="HAD superfamily/HAD-like"/>
    <property type="match status" value="1"/>
</dbReference>
<evidence type="ECO:0000256" key="10">
    <source>
        <dbReference type="ARBA" id="ARBA00023299"/>
    </source>
</evidence>
<dbReference type="NCBIfam" id="TIGR01488">
    <property type="entry name" value="HAD-SF-IB"/>
    <property type="match status" value="1"/>
</dbReference>
<dbReference type="NCBIfam" id="TIGR00338">
    <property type="entry name" value="serB"/>
    <property type="match status" value="1"/>
</dbReference>
<organism evidence="15 16">
    <name type="scientific">Rhodothalassium salexigens DSM 2132</name>
    <dbReference type="NCBI Taxonomy" id="1188247"/>
    <lineage>
        <taxon>Bacteria</taxon>
        <taxon>Pseudomonadati</taxon>
        <taxon>Pseudomonadota</taxon>
        <taxon>Alphaproteobacteria</taxon>
        <taxon>Rhodothalassiales</taxon>
        <taxon>Rhodothalassiaceae</taxon>
        <taxon>Rhodothalassium</taxon>
    </lineage>
</organism>
<dbReference type="GO" id="GO:0005737">
    <property type="term" value="C:cytoplasm"/>
    <property type="evidence" value="ECO:0007669"/>
    <property type="project" value="TreeGrafter"/>
</dbReference>
<dbReference type="EC" id="3.1.3.3" evidence="4"/>
<dbReference type="SFLD" id="SFLDS00003">
    <property type="entry name" value="Haloacid_Dehalogenase"/>
    <property type="match status" value="1"/>
</dbReference>
<gene>
    <name evidence="15" type="ORF">EV659_11359</name>
</gene>
<dbReference type="SUPFAM" id="SSF56784">
    <property type="entry name" value="HAD-like"/>
    <property type="match status" value="1"/>
</dbReference>
<keyword evidence="16" id="KW-1185">Reference proteome</keyword>
<dbReference type="InterPro" id="IPR023214">
    <property type="entry name" value="HAD_sf"/>
</dbReference>
<comment type="catalytic activity">
    <reaction evidence="12">
        <text>O-phospho-L-serine + H2O = L-serine + phosphate</text>
        <dbReference type="Rhea" id="RHEA:21208"/>
        <dbReference type="ChEBI" id="CHEBI:15377"/>
        <dbReference type="ChEBI" id="CHEBI:33384"/>
        <dbReference type="ChEBI" id="CHEBI:43474"/>
        <dbReference type="ChEBI" id="CHEBI:57524"/>
        <dbReference type="EC" id="3.1.3.3"/>
    </reaction>
</comment>
<comment type="catalytic activity">
    <reaction evidence="13">
        <text>O-phospho-D-serine + H2O = D-serine + phosphate</text>
        <dbReference type="Rhea" id="RHEA:24873"/>
        <dbReference type="ChEBI" id="CHEBI:15377"/>
        <dbReference type="ChEBI" id="CHEBI:35247"/>
        <dbReference type="ChEBI" id="CHEBI:43474"/>
        <dbReference type="ChEBI" id="CHEBI:58680"/>
        <dbReference type="EC" id="3.1.3.3"/>
    </reaction>
</comment>
<keyword evidence="8" id="KW-0378">Hydrolase</keyword>
<dbReference type="PANTHER" id="PTHR43344:SF2">
    <property type="entry name" value="PHOSPHOSERINE PHOSPHATASE"/>
    <property type="match status" value="1"/>
</dbReference>
<dbReference type="InterPro" id="IPR036412">
    <property type="entry name" value="HAD-like_sf"/>
</dbReference>
<dbReference type="FunCoup" id="A0A4V2SND2">
    <property type="interactions" value="459"/>
</dbReference>
<reference evidence="15 16" key="1">
    <citation type="submission" date="2019-03" db="EMBL/GenBank/DDBJ databases">
        <title>Genomic Encyclopedia of Type Strains, Phase IV (KMG-IV): sequencing the most valuable type-strain genomes for metagenomic binning, comparative biology and taxonomic classification.</title>
        <authorList>
            <person name="Goeker M."/>
        </authorList>
    </citation>
    <scope>NUCLEOTIDE SEQUENCE [LARGE SCALE GENOMIC DNA]</scope>
    <source>
        <strain evidence="15 16">DSM 2132</strain>
    </source>
</reference>
<evidence type="ECO:0000256" key="4">
    <source>
        <dbReference type="ARBA" id="ARBA00012640"/>
    </source>
</evidence>
<comment type="caution">
    <text evidence="15">The sequence shown here is derived from an EMBL/GenBank/DDBJ whole genome shotgun (WGS) entry which is preliminary data.</text>
</comment>
<dbReference type="Proteomes" id="UP000295399">
    <property type="component" value="Unassembled WGS sequence"/>
</dbReference>
<sequence length="278" mass="29298">MSEARAALAAAGGLVGQTRPLGPTATAIRFEGLDAASAYRSLDRLTTALPLDVHVQKADQSPKRLFLADMDSTMITVECIDEIADMVGVKDQVARITEAAMQGELDFEGALVERVALLKGLKAAALDRTYDQRITFTPGARTLVQTLAAQGVHTVLVSGGFTFFTERVAAALGFDDNYANRLEISDGRLTGQVIPPVFGPQSKLATLEAVMADRSIPPEAVLAVGDGANDIPMLTRAGLGVAYHAKAKARAAADAALDHADLTGLLYLLGIPHDQFVS</sequence>
<dbReference type="InterPro" id="IPR004469">
    <property type="entry name" value="PSP"/>
</dbReference>
<dbReference type="InParanoid" id="A0A4V2SND2"/>
<evidence type="ECO:0000256" key="7">
    <source>
        <dbReference type="ARBA" id="ARBA00022723"/>
    </source>
</evidence>
<evidence type="ECO:0000256" key="13">
    <source>
        <dbReference type="ARBA" id="ARBA00048523"/>
    </source>
</evidence>
<name>A0A4V2SND2_RHOSA</name>
<dbReference type="PANTHER" id="PTHR43344">
    <property type="entry name" value="PHOSPHOSERINE PHOSPHATASE"/>
    <property type="match status" value="1"/>
</dbReference>
<evidence type="ECO:0000256" key="11">
    <source>
        <dbReference type="ARBA" id="ARBA00031693"/>
    </source>
</evidence>
<feature type="active site" description="Proton donor" evidence="14">
    <location>
        <position position="71"/>
    </location>
</feature>
<feature type="active site" description="Nucleophile" evidence="14">
    <location>
        <position position="69"/>
    </location>
</feature>
<evidence type="ECO:0000256" key="14">
    <source>
        <dbReference type="PIRSR" id="PIRSR604469-1"/>
    </source>
</evidence>
<dbReference type="SFLD" id="SFLDG01137">
    <property type="entry name" value="C1.6.1:_Phosphoserine_Phosphat"/>
    <property type="match status" value="1"/>
</dbReference>
<keyword evidence="10" id="KW-0718">Serine biosynthesis</keyword>
<dbReference type="Pfam" id="PF12710">
    <property type="entry name" value="HAD"/>
    <property type="match status" value="1"/>
</dbReference>
<dbReference type="EMBL" id="SLXO01000013">
    <property type="protein sequence ID" value="TCP30806.1"/>
    <property type="molecule type" value="Genomic_DNA"/>
</dbReference>
<keyword evidence="6" id="KW-0028">Amino-acid biosynthesis</keyword>
<comment type="pathway">
    <text evidence="2">Amino-acid biosynthesis; L-serine biosynthesis; L-serine from 3-phospho-D-glycerate: step 3/3.</text>
</comment>
<dbReference type="SFLD" id="SFLDG01136">
    <property type="entry name" value="C1.6:_Phosphoserine_Phosphatas"/>
    <property type="match status" value="1"/>
</dbReference>
<evidence type="ECO:0000256" key="2">
    <source>
        <dbReference type="ARBA" id="ARBA00005135"/>
    </source>
</evidence>
<dbReference type="GO" id="GO:0036424">
    <property type="term" value="F:L-phosphoserine phosphatase activity"/>
    <property type="evidence" value="ECO:0007669"/>
    <property type="project" value="InterPro"/>
</dbReference>